<sequence length="243" mass="26494">MALPPGLRALAIGDPQAPHCLELYVDFTCPFSKKQLSGVNEHLLPLISNSGAYNNKVRILLRPYPQPWHSTSPLLTEAAVAVARLAKPRGTSSEYEAEWQKLCNAEENAAWVFAKALFEEQEKYFDGPAKNKNADQIRAELASLVISTLGEAPKVTKGRPLLQAPEKGVPLGQAIKNLLRVEKEGNAGSQVVGDVKWCVKMGRQNGIHVTPTAVWDGLVQPAISSSFGAEEWKKFLDEQVGGN</sequence>
<dbReference type="PANTHER" id="PTHR33875:SF2">
    <property type="entry name" value="ACR183CP"/>
    <property type="match status" value="1"/>
</dbReference>
<dbReference type="InterPro" id="IPR036249">
    <property type="entry name" value="Thioredoxin-like_sf"/>
</dbReference>
<dbReference type="RefSeq" id="XP_025367551.1">
    <property type="nucleotide sequence ID" value="XM_025514578.1"/>
</dbReference>
<dbReference type="Gene3D" id="3.40.30.10">
    <property type="entry name" value="Glutaredoxin"/>
    <property type="match status" value="1"/>
</dbReference>
<proteinExistence type="predicted"/>
<dbReference type="GeneID" id="37036448"/>
<protein>
    <recommendedName>
        <fullName evidence="1">Thioredoxin-like fold domain-containing protein</fullName>
    </recommendedName>
</protein>
<dbReference type="Proteomes" id="UP000245783">
    <property type="component" value="Unassembled WGS sequence"/>
</dbReference>
<reference evidence="2 3" key="1">
    <citation type="journal article" date="2018" name="Mol. Biol. Evol.">
        <title>Broad Genomic Sampling Reveals a Smut Pathogenic Ancestry of the Fungal Clade Ustilaginomycotina.</title>
        <authorList>
            <person name="Kijpornyongpan T."/>
            <person name="Mondo S.J."/>
            <person name="Barry K."/>
            <person name="Sandor L."/>
            <person name="Lee J."/>
            <person name="Lipzen A."/>
            <person name="Pangilinan J."/>
            <person name="LaButti K."/>
            <person name="Hainaut M."/>
            <person name="Henrissat B."/>
            <person name="Grigoriev I.V."/>
            <person name="Spatafora J.W."/>
            <person name="Aime M.C."/>
        </authorList>
    </citation>
    <scope>NUCLEOTIDE SEQUENCE [LARGE SCALE GENOMIC DNA]</scope>
    <source>
        <strain evidence="2 3">MCA 4658</strain>
    </source>
</reference>
<organism evidence="2 3">
    <name type="scientific">Ceraceosorus guamensis</name>
    <dbReference type="NCBI Taxonomy" id="1522189"/>
    <lineage>
        <taxon>Eukaryota</taxon>
        <taxon>Fungi</taxon>
        <taxon>Dikarya</taxon>
        <taxon>Basidiomycota</taxon>
        <taxon>Ustilaginomycotina</taxon>
        <taxon>Exobasidiomycetes</taxon>
        <taxon>Ceraceosorales</taxon>
        <taxon>Ceraceosoraceae</taxon>
        <taxon>Ceraceosorus</taxon>
    </lineage>
</organism>
<dbReference type="STRING" id="1522189.A0A316VVQ7"/>
<dbReference type="InterPro" id="IPR012336">
    <property type="entry name" value="Thioredoxin-like_fold"/>
</dbReference>
<dbReference type="OrthoDB" id="37297at2759"/>
<dbReference type="Pfam" id="PF13462">
    <property type="entry name" value="Thioredoxin_4"/>
    <property type="match status" value="1"/>
</dbReference>
<keyword evidence="3" id="KW-1185">Reference proteome</keyword>
<accession>A0A316VVQ7</accession>
<dbReference type="AlphaFoldDB" id="A0A316VVQ7"/>
<name>A0A316VVQ7_9BASI</name>
<gene>
    <name evidence="2" type="ORF">IE81DRAFT_325623</name>
</gene>
<evidence type="ECO:0000259" key="1">
    <source>
        <dbReference type="Pfam" id="PF13462"/>
    </source>
</evidence>
<dbReference type="PANTHER" id="PTHR33875">
    <property type="entry name" value="OS09G0542200 PROTEIN"/>
    <property type="match status" value="1"/>
</dbReference>
<dbReference type="EMBL" id="KZ819419">
    <property type="protein sequence ID" value="PWN40391.1"/>
    <property type="molecule type" value="Genomic_DNA"/>
</dbReference>
<evidence type="ECO:0000313" key="3">
    <source>
        <dbReference type="Proteomes" id="UP000245783"/>
    </source>
</evidence>
<dbReference type="InParanoid" id="A0A316VVQ7"/>
<feature type="domain" description="Thioredoxin-like fold" evidence="1">
    <location>
        <begin position="10"/>
        <end position="217"/>
    </location>
</feature>
<dbReference type="SUPFAM" id="SSF52833">
    <property type="entry name" value="Thioredoxin-like"/>
    <property type="match status" value="1"/>
</dbReference>
<evidence type="ECO:0000313" key="2">
    <source>
        <dbReference type="EMBL" id="PWN40391.1"/>
    </source>
</evidence>